<keyword evidence="2" id="KW-0808">Transferase</keyword>
<organism evidence="2">
    <name type="scientific">uncultured Rubrobacteraceae bacterium</name>
    <dbReference type="NCBI Taxonomy" id="349277"/>
    <lineage>
        <taxon>Bacteria</taxon>
        <taxon>Bacillati</taxon>
        <taxon>Actinomycetota</taxon>
        <taxon>Rubrobacteria</taxon>
        <taxon>Rubrobacterales</taxon>
        <taxon>Rubrobacteraceae</taxon>
        <taxon>environmental samples</taxon>
    </lineage>
</organism>
<keyword evidence="2" id="KW-0012">Acyltransferase</keyword>
<dbReference type="EMBL" id="CADCVD010000006">
    <property type="protein sequence ID" value="CAA9423859.1"/>
    <property type="molecule type" value="Genomic_DNA"/>
</dbReference>
<dbReference type="AlphaFoldDB" id="A0A6J4PTZ5"/>
<proteinExistence type="predicted"/>
<reference evidence="2" key="1">
    <citation type="submission" date="2020-02" db="EMBL/GenBank/DDBJ databases">
        <authorList>
            <person name="Meier V. D."/>
        </authorList>
    </citation>
    <scope>NUCLEOTIDE SEQUENCE</scope>
    <source>
        <strain evidence="2">AVDCRST_MAG37</strain>
    </source>
</reference>
<feature type="non-terminal residue" evidence="2">
    <location>
        <position position="61"/>
    </location>
</feature>
<gene>
    <name evidence="2" type="ORF">AVDCRST_MAG37-121</name>
</gene>
<evidence type="ECO:0000256" key="1">
    <source>
        <dbReference type="SAM" id="MobiDB-lite"/>
    </source>
</evidence>
<dbReference type="GO" id="GO:0004414">
    <property type="term" value="F:homoserine O-acetyltransferase activity"/>
    <property type="evidence" value="ECO:0007669"/>
    <property type="project" value="UniProtKB-EC"/>
</dbReference>
<feature type="non-terminal residue" evidence="2">
    <location>
        <position position="1"/>
    </location>
</feature>
<accession>A0A6J4PTZ5</accession>
<feature type="compositionally biased region" description="Basic residues" evidence="1">
    <location>
        <begin position="51"/>
        <end position="61"/>
    </location>
</feature>
<name>A0A6J4PTZ5_9ACTN</name>
<dbReference type="EC" id="2.3.1.31" evidence="2"/>
<protein>
    <submittedName>
        <fullName evidence="2">Homoserine O-acetyltransferase</fullName>
        <ecNumber evidence="2">2.3.1.31</ecNumber>
    </submittedName>
</protein>
<feature type="region of interest" description="Disordered" evidence="1">
    <location>
        <begin position="1"/>
        <end position="61"/>
    </location>
</feature>
<evidence type="ECO:0000313" key="2">
    <source>
        <dbReference type="EMBL" id="CAA9423859.1"/>
    </source>
</evidence>
<sequence length="61" mass="6813">AHKRGYVLPGTRLQGGAGDGPQQRASRRRERQRSPRPVWSGTGVYGAGRPSPRRTARLYRL</sequence>